<feature type="transmembrane region" description="Helical" evidence="1">
    <location>
        <begin position="32"/>
        <end position="61"/>
    </location>
</feature>
<dbReference type="EMBL" id="DSPX01000102">
    <property type="protein sequence ID" value="HGG01065.1"/>
    <property type="molecule type" value="Genomic_DNA"/>
</dbReference>
<evidence type="ECO:0000256" key="1">
    <source>
        <dbReference type="SAM" id="Phobius"/>
    </source>
</evidence>
<comment type="caution">
    <text evidence="2">The sequence shown here is derived from an EMBL/GenBank/DDBJ whole genome shotgun (WGS) entry which is preliminary data.</text>
</comment>
<keyword evidence="1" id="KW-1133">Transmembrane helix</keyword>
<keyword evidence="1" id="KW-0812">Transmembrane</keyword>
<protein>
    <submittedName>
        <fullName evidence="2">Uncharacterized protein</fullName>
    </submittedName>
</protein>
<gene>
    <name evidence="2" type="ORF">ENR15_10555</name>
</gene>
<keyword evidence="1" id="KW-0472">Membrane</keyword>
<accession>A0A7C3ZKF3</accession>
<evidence type="ECO:0000313" key="2">
    <source>
        <dbReference type="EMBL" id="HGG01065.1"/>
    </source>
</evidence>
<dbReference type="AlphaFoldDB" id="A0A7C3ZKF3"/>
<proteinExistence type="predicted"/>
<sequence length="73" mass="7915">MPATYLTLLTIALCAVCLYIRTTKDITSVLAALTTIVCFIWGFAVAPWGVQLLILALLLGVDKLYLADARRAS</sequence>
<reference evidence="2" key="1">
    <citation type="journal article" date="2020" name="mSystems">
        <title>Genome- and Community-Level Interaction Insights into Carbon Utilization and Element Cycling Functions of Hydrothermarchaeota in Hydrothermal Sediment.</title>
        <authorList>
            <person name="Zhou Z."/>
            <person name="Liu Y."/>
            <person name="Xu W."/>
            <person name="Pan J."/>
            <person name="Luo Z.H."/>
            <person name="Li M."/>
        </authorList>
    </citation>
    <scope>NUCLEOTIDE SEQUENCE [LARGE SCALE GENOMIC DNA]</scope>
    <source>
        <strain evidence="2">SpSt-374</strain>
    </source>
</reference>
<name>A0A7C3ZKF3_9CYAN</name>
<organism evidence="2">
    <name type="scientific">Planktothricoides sp. SpSt-374</name>
    <dbReference type="NCBI Taxonomy" id="2282167"/>
    <lineage>
        <taxon>Bacteria</taxon>
        <taxon>Bacillati</taxon>
        <taxon>Cyanobacteriota</taxon>
        <taxon>Cyanophyceae</taxon>
        <taxon>Oscillatoriophycideae</taxon>
        <taxon>Oscillatoriales</taxon>
        <taxon>Oscillatoriaceae</taxon>
        <taxon>Planktothricoides</taxon>
    </lineage>
</organism>